<name>A0A3D9L897_MARFU</name>
<gene>
    <name evidence="2" type="ORF">C7460_103222</name>
</gene>
<feature type="transmembrane region" description="Helical" evidence="1">
    <location>
        <begin position="38"/>
        <end position="57"/>
    </location>
</feature>
<dbReference type="RefSeq" id="WP_115866984.1">
    <property type="nucleotide sequence ID" value="NZ_QREG01000003.1"/>
</dbReference>
<keyword evidence="1" id="KW-0812">Transmembrane</keyword>
<comment type="caution">
    <text evidence="2">The sequence shown here is derived from an EMBL/GenBank/DDBJ whole genome shotgun (WGS) entry which is preliminary data.</text>
</comment>
<feature type="transmembrane region" description="Helical" evidence="1">
    <location>
        <begin position="7"/>
        <end position="26"/>
    </location>
</feature>
<evidence type="ECO:0008006" key="4">
    <source>
        <dbReference type="Google" id="ProtNLM"/>
    </source>
</evidence>
<accession>A0A3D9L897</accession>
<dbReference type="OrthoDB" id="886941at2"/>
<dbReference type="Pfam" id="PF20077">
    <property type="entry name" value="CcmD_alt"/>
    <property type="match status" value="1"/>
</dbReference>
<dbReference type="AlphaFoldDB" id="A0A3D9L897"/>
<sequence length="75" mass="8651">MIELRTILSNLLIQPAVFVNNVLVQIPMADSFRSEGKIYVVVGIVLILLVGFFYYLLRVDRKVKKLEDEINDRAK</sequence>
<evidence type="ECO:0000313" key="3">
    <source>
        <dbReference type="Proteomes" id="UP000256779"/>
    </source>
</evidence>
<keyword evidence="1" id="KW-1133">Transmembrane helix</keyword>
<evidence type="ECO:0000313" key="2">
    <source>
        <dbReference type="EMBL" id="REE01705.1"/>
    </source>
</evidence>
<dbReference type="Proteomes" id="UP000256779">
    <property type="component" value="Unassembled WGS sequence"/>
</dbReference>
<keyword evidence="3" id="KW-1185">Reference proteome</keyword>
<evidence type="ECO:0000256" key="1">
    <source>
        <dbReference type="SAM" id="Phobius"/>
    </source>
</evidence>
<proteinExistence type="predicted"/>
<organism evidence="2 3">
    <name type="scientific">Marinoscillum furvescens DSM 4134</name>
    <dbReference type="NCBI Taxonomy" id="1122208"/>
    <lineage>
        <taxon>Bacteria</taxon>
        <taxon>Pseudomonadati</taxon>
        <taxon>Bacteroidota</taxon>
        <taxon>Cytophagia</taxon>
        <taxon>Cytophagales</taxon>
        <taxon>Reichenbachiellaceae</taxon>
        <taxon>Marinoscillum</taxon>
    </lineage>
</organism>
<keyword evidence="1" id="KW-0472">Membrane</keyword>
<protein>
    <recommendedName>
        <fullName evidence="4">CcmD family protein</fullName>
    </recommendedName>
</protein>
<reference evidence="2 3" key="1">
    <citation type="submission" date="2018-07" db="EMBL/GenBank/DDBJ databases">
        <title>Genomic Encyclopedia of Type Strains, Phase IV (KMG-IV): sequencing the most valuable type-strain genomes for metagenomic binning, comparative biology and taxonomic classification.</title>
        <authorList>
            <person name="Goeker M."/>
        </authorList>
    </citation>
    <scope>NUCLEOTIDE SEQUENCE [LARGE SCALE GENOMIC DNA]</scope>
    <source>
        <strain evidence="2 3">DSM 4134</strain>
    </source>
</reference>
<dbReference type="EMBL" id="QREG01000003">
    <property type="protein sequence ID" value="REE01705.1"/>
    <property type="molecule type" value="Genomic_DNA"/>
</dbReference>